<reference evidence="1 2" key="2">
    <citation type="submission" date="2020-04" db="EMBL/GenBank/DDBJ databases">
        <authorList>
            <person name="Fomenkov A."/>
            <person name="Anton B.P."/>
            <person name="Roberts R.J."/>
        </authorList>
    </citation>
    <scope>NUCLEOTIDE SEQUENCE [LARGE SCALE GENOMIC DNA]</scope>
    <source>
        <strain evidence="1 2">CCAP 1403/13f</strain>
    </source>
</reference>
<evidence type="ECO:0000313" key="2">
    <source>
        <dbReference type="Proteomes" id="UP000502433"/>
    </source>
</evidence>
<dbReference type="Pfam" id="PF02348">
    <property type="entry name" value="CTP_transf_3"/>
    <property type="match status" value="1"/>
</dbReference>
<dbReference type="InterPro" id="IPR003329">
    <property type="entry name" value="Cytidylyl_trans"/>
</dbReference>
<dbReference type="InterPro" id="IPR029044">
    <property type="entry name" value="Nucleotide-diphossugar_trans"/>
</dbReference>
<evidence type="ECO:0000313" key="1">
    <source>
        <dbReference type="EMBL" id="QJB44215.1"/>
    </source>
</evidence>
<proteinExistence type="predicted"/>
<name>A0A6H2BXA3_DOLFA</name>
<dbReference type="SUPFAM" id="SSF53448">
    <property type="entry name" value="Nucleotide-diphospho-sugar transferases"/>
    <property type="match status" value="1"/>
</dbReference>
<keyword evidence="1" id="KW-0808">Transferase</keyword>
<dbReference type="PANTHER" id="PTHR21485">
    <property type="entry name" value="HAD SUPERFAMILY MEMBERS CMAS AND KDSC"/>
    <property type="match status" value="1"/>
</dbReference>
<dbReference type="RefSeq" id="WP_168695508.1">
    <property type="nucleotide sequence ID" value="NZ_CP051206.1"/>
</dbReference>
<dbReference type="KEGG" id="dfs:HGD76_08470"/>
<dbReference type="CDD" id="cd02513">
    <property type="entry name" value="CMP-NeuAc_Synthase"/>
    <property type="match status" value="1"/>
</dbReference>
<gene>
    <name evidence="1" type="ORF">HGD76_08470</name>
</gene>
<accession>A0A6H2BXA3</accession>
<dbReference type="Gene3D" id="3.90.550.10">
    <property type="entry name" value="Spore Coat Polysaccharide Biosynthesis Protein SpsA, Chain A"/>
    <property type="match status" value="1"/>
</dbReference>
<dbReference type="InterPro" id="IPR050793">
    <property type="entry name" value="CMP-NeuNAc_synthase"/>
</dbReference>
<sequence>MKQDISFFLPVRKGSQRVENKNTRPFSNVSGGLLEIKLKQLLECDFCKEIVLSTNDEKSIEIANTLNYLNKIRIERRPEHLCQSNTLVQDLIRYVPKVMQTEHIFWVHATSPFVDANDYFQAVSQYYDALDCDYDSLMSVTKHHFFMWDALEKKIANTDDTKGLWPNTQDLDPIYEINNAFFISSKKNYQKFQNRIGINPKLYELEKIKNIDIDWEDDFLIAEILYSQSYSI</sequence>
<organism evidence="1 2">
    <name type="scientific">Dolichospermum flos-aquae CCAP 1403/13F</name>
    <dbReference type="NCBI Taxonomy" id="315271"/>
    <lineage>
        <taxon>Bacteria</taxon>
        <taxon>Bacillati</taxon>
        <taxon>Cyanobacteriota</taxon>
        <taxon>Cyanophyceae</taxon>
        <taxon>Nostocales</taxon>
        <taxon>Aphanizomenonaceae</taxon>
        <taxon>Dolichospermum</taxon>
    </lineage>
</organism>
<dbReference type="AlphaFoldDB" id="A0A6H2BXA3"/>
<reference evidence="1 2" key="1">
    <citation type="submission" date="2020-04" db="EMBL/GenBank/DDBJ databases">
        <title>Genome-Wide Identification of 5-Methylcytosine Sites in Bacterial Genomes By High-Throughput Sequencing of MspJI Restriction Fragments.</title>
        <authorList>
            <person name="Wu V."/>
        </authorList>
    </citation>
    <scope>NUCLEOTIDE SEQUENCE [LARGE SCALE GENOMIC DNA]</scope>
    <source>
        <strain evidence="1 2">CCAP 1403/13f</strain>
    </source>
</reference>
<dbReference type="EMBL" id="CP051206">
    <property type="protein sequence ID" value="QJB44215.1"/>
    <property type="molecule type" value="Genomic_DNA"/>
</dbReference>
<dbReference type="GO" id="GO:0008781">
    <property type="term" value="F:N-acylneuraminate cytidylyltransferase activity"/>
    <property type="evidence" value="ECO:0007669"/>
    <property type="project" value="TreeGrafter"/>
</dbReference>
<dbReference type="PANTHER" id="PTHR21485:SF6">
    <property type="entry name" value="N-ACYLNEURAMINATE CYTIDYLYLTRANSFERASE-RELATED"/>
    <property type="match status" value="1"/>
</dbReference>
<protein>
    <submittedName>
        <fullName evidence="1">Acylneuraminate cytidylyltransferase family protein</fullName>
    </submittedName>
</protein>
<keyword evidence="1" id="KW-0548">Nucleotidyltransferase</keyword>
<dbReference type="Proteomes" id="UP000502433">
    <property type="component" value="Chromosome"/>
</dbReference>